<feature type="region of interest" description="Disordered" evidence="1">
    <location>
        <begin position="1"/>
        <end position="160"/>
    </location>
</feature>
<reference evidence="2" key="2">
    <citation type="submission" date="2023-06" db="EMBL/GenBank/DDBJ databases">
        <authorList>
            <consortium name="Lawrence Berkeley National Laboratory"/>
            <person name="Haridas S."/>
            <person name="Hensen N."/>
            <person name="Bonometti L."/>
            <person name="Westerberg I."/>
            <person name="Brannstrom I.O."/>
            <person name="Guillou S."/>
            <person name="Cros-Aarteil S."/>
            <person name="Calhoun S."/>
            <person name="Kuo A."/>
            <person name="Mondo S."/>
            <person name="Pangilinan J."/>
            <person name="Riley R."/>
            <person name="Labutti K."/>
            <person name="Andreopoulos B."/>
            <person name="Lipzen A."/>
            <person name="Chen C."/>
            <person name="Yanf M."/>
            <person name="Daum C."/>
            <person name="Ng V."/>
            <person name="Clum A."/>
            <person name="Steindorff A."/>
            <person name="Ohm R."/>
            <person name="Martin F."/>
            <person name="Silar P."/>
            <person name="Natvig D."/>
            <person name="Lalanne C."/>
            <person name="Gautier V."/>
            <person name="Ament-Velasquez S.L."/>
            <person name="Kruys A."/>
            <person name="Hutchinson M.I."/>
            <person name="Powell A.J."/>
            <person name="Barry K."/>
            <person name="Miller A.N."/>
            <person name="Grigoriev I.V."/>
            <person name="Debuchy R."/>
            <person name="Gladieux P."/>
            <person name="Thoren M.H."/>
            <person name="Johannesson H."/>
        </authorList>
    </citation>
    <scope>NUCLEOTIDE SEQUENCE</scope>
    <source>
        <strain evidence="2">CBS 958.72</strain>
    </source>
</reference>
<feature type="region of interest" description="Disordered" evidence="1">
    <location>
        <begin position="313"/>
        <end position="362"/>
    </location>
</feature>
<dbReference type="EMBL" id="JAULSN010000002">
    <property type="protein sequence ID" value="KAK3378660.1"/>
    <property type="molecule type" value="Genomic_DNA"/>
</dbReference>
<proteinExistence type="predicted"/>
<organism evidence="2 3">
    <name type="scientific">Lasiosphaeria ovina</name>
    <dbReference type="NCBI Taxonomy" id="92902"/>
    <lineage>
        <taxon>Eukaryota</taxon>
        <taxon>Fungi</taxon>
        <taxon>Dikarya</taxon>
        <taxon>Ascomycota</taxon>
        <taxon>Pezizomycotina</taxon>
        <taxon>Sordariomycetes</taxon>
        <taxon>Sordariomycetidae</taxon>
        <taxon>Sordariales</taxon>
        <taxon>Lasiosphaeriaceae</taxon>
        <taxon>Lasiosphaeria</taxon>
    </lineage>
</organism>
<feature type="compositionally biased region" description="Basic residues" evidence="1">
    <location>
        <begin position="142"/>
        <end position="152"/>
    </location>
</feature>
<feature type="compositionally biased region" description="Basic residues" evidence="1">
    <location>
        <begin position="1"/>
        <end position="16"/>
    </location>
</feature>
<feature type="region of interest" description="Disordered" evidence="1">
    <location>
        <begin position="205"/>
        <end position="226"/>
    </location>
</feature>
<name>A0AAE0NCS7_9PEZI</name>
<feature type="compositionally biased region" description="Polar residues" evidence="1">
    <location>
        <begin position="56"/>
        <end position="69"/>
    </location>
</feature>
<feature type="compositionally biased region" description="Basic and acidic residues" evidence="1">
    <location>
        <begin position="580"/>
        <end position="589"/>
    </location>
</feature>
<keyword evidence="3" id="KW-1185">Reference proteome</keyword>
<evidence type="ECO:0000313" key="3">
    <source>
        <dbReference type="Proteomes" id="UP001287356"/>
    </source>
</evidence>
<comment type="caution">
    <text evidence="2">The sequence shown here is derived from an EMBL/GenBank/DDBJ whole genome shotgun (WGS) entry which is preliminary data.</text>
</comment>
<protein>
    <submittedName>
        <fullName evidence="2">Uncharacterized protein</fullName>
    </submittedName>
</protein>
<evidence type="ECO:0000313" key="2">
    <source>
        <dbReference type="EMBL" id="KAK3378660.1"/>
    </source>
</evidence>
<gene>
    <name evidence="2" type="ORF">B0T24DRAFT_136488</name>
</gene>
<feature type="compositionally biased region" description="Basic and acidic residues" evidence="1">
    <location>
        <begin position="461"/>
        <end position="474"/>
    </location>
</feature>
<feature type="compositionally biased region" description="Basic and acidic residues" evidence="1">
    <location>
        <begin position="322"/>
        <end position="353"/>
    </location>
</feature>
<feature type="compositionally biased region" description="Basic and acidic residues" evidence="1">
    <location>
        <begin position="672"/>
        <end position="683"/>
    </location>
</feature>
<dbReference type="Proteomes" id="UP001287356">
    <property type="component" value="Unassembled WGS sequence"/>
</dbReference>
<feature type="compositionally biased region" description="Basic and acidic residues" evidence="1">
    <location>
        <begin position="107"/>
        <end position="126"/>
    </location>
</feature>
<feature type="compositionally biased region" description="Polar residues" evidence="1">
    <location>
        <begin position="478"/>
        <end position="492"/>
    </location>
</feature>
<feature type="compositionally biased region" description="Polar residues" evidence="1">
    <location>
        <begin position="506"/>
        <end position="522"/>
    </location>
</feature>
<feature type="region of interest" description="Disordered" evidence="1">
    <location>
        <begin position="379"/>
        <end position="795"/>
    </location>
</feature>
<evidence type="ECO:0000256" key="1">
    <source>
        <dbReference type="SAM" id="MobiDB-lite"/>
    </source>
</evidence>
<reference evidence="2" key="1">
    <citation type="journal article" date="2023" name="Mol. Phylogenet. Evol.">
        <title>Genome-scale phylogeny and comparative genomics of the fungal order Sordariales.</title>
        <authorList>
            <person name="Hensen N."/>
            <person name="Bonometti L."/>
            <person name="Westerberg I."/>
            <person name="Brannstrom I.O."/>
            <person name="Guillou S."/>
            <person name="Cros-Aarteil S."/>
            <person name="Calhoun S."/>
            <person name="Haridas S."/>
            <person name="Kuo A."/>
            <person name="Mondo S."/>
            <person name="Pangilinan J."/>
            <person name="Riley R."/>
            <person name="LaButti K."/>
            <person name="Andreopoulos B."/>
            <person name="Lipzen A."/>
            <person name="Chen C."/>
            <person name="Yan M."/>
            <person name="Daum C."/>
            <person name="Ng V."/>
            <person name="Clum A."/>
            <person name="Steindorff A."/>
            <person name="Ohm R.A."/>
            <person name="Martin F."/>
            <person name="Silar P."/>
            <person name="Natvig D.O."/>
            <person name="Lalanne C."/>
            <person name="Gautier V."/>
            <person name="Ament-Velasquez S.L."/>
            <person name="Kruys A."/>
            <person name="Hutchinson M.I."/>
            <person name="Powell A.J."/>
            <person name="Barry K."/>
            <person name="Miller A.N."/>
            <person name="Grigoriev I.V."/>
            <person name="Debuchy R."/>
            <person name="Gladieux P."/>
            <person name="Hiltunen Thoren M."/>
            <person name="Johannesson H."/>
        </authorList>
    </citation>
    <scope>NUCLEOTIDE SEQUENCE</scope>
    <source>
        <strain evidence="2">CBS 958.72</strain>
    </source>
</reference>
<sequence length="834" mass="92582">MAMWPFRRKSRRKRSRANTTEFEDTRTSPTDFEESRGRITEQELADSTLPAVAALLQQSTKKQRTSPNKLQRRARTYSFSPGRNDAIGVDRQGKAKRGALSSGYRNAGDDREKEGRGVSVMDEHVFQRAPTLHNKRDGDHLPRKKSSKKRRKNDPQREAEIKAMSNIMPVRPATEDWTAGRPMKKETRRVRTGFSFGFKGAARQEWEKQNRSSDISLPVPESIHSSMSSDSEHISFRVSALEALAPRPTLRYTTHPRPSAGTGNGSGGLFRRSSQQQRKLSAPIPEATLKAHKRIDDFADDLSASELRELMERDKRRRERRRQREQEKVEQKLARRAEKQRDAAAEAVAEGRESPPNLERGVLGREAVGLGIDPASVVVTSSRRRQTHESPIQTDKHSGDDGEATEGDLQATPLTSFHRMNSIPLQTPPPQVGPEEQQVPPLNSPRSRSSFLRYGLSRSKSPQESEVKTEHSEPPQKGSETSSSKGPLSWTSFFRWGGKNKRGSAEPSSFSNTSRDSMQTMPLPTPPVSFVPRRLSSGVPKRTMSRFREDLPELPLSPPDSRLQSPEADPIPPTITEASPDPHVDKESMTYDPPAPNARYDTPASEQRSMEAMRQTPSTFGHPDEPGVSPEPQSMSLASIDSEASWLSGRLSKKRKSSGILQTSPYMQLPRRTSESDNDRPVEQDNTNEDISIADDDYLSRFTLPSAERRNRKSAGDARPSSDGEEEVHWGSVGGHPMVVHTHVADRMKSREGLLKSFGEEAEGEGLPASPTAGSPVSDIGDEGEGEDLQRATSINLRKGHVRHISAGSARLLSISPRSSVDARQASLSPKSET</sequence>
<feature type="region of interest" description="Disordered" evidence="1">
    <location>
        <begin position="247"/>
        <end position="281"/>
    </location>
</feature>
<feature type="region of interest" description="Disordered" evidence="1">
    <location>
        <begin position="814"/>
        <end position="834"/>
    </location>
</feature>
<feature type="compositionally biased region" description="Basic and acidic residues" evidence="1">
    <location>
        <begin position="743"/>
        <end position="754"/>
    </location>
</feature>
<feature type="compositionally biased region" description="Acidic residues" evidence="1">
    <location>
        <begin position="686"/>
        <end position="697"/>
    </location>
</feature>
<accession>A0AAE0NCS7</accession>
<feature type="compositionally biased region" description="Polar residues" evidence="1">
    <location>
        <begin position="412"/>
        <end position="425"/>
    </location>
</feature>
<dbReference type="AlphaFoldDB" id="A0AAE0NCS7"/>